<accession>A0A395JSA4</accession>
<dbReference type="OrthoDB" id="336698at2"/>
<dbReference type="AlphaFoldDB" id="A0A395JSA4"/>
<organism evidence="3 4">
    <name type="scientific">Arenicella xantha</name>
    <dbReference type="NCBI Taxonomy" id="644221"/>
    <lineage>
        <taxon>Bacteria</taxon>
        <taxon>Pseudomonadati</taxon>
        <taxon>Pseudomonadota</taxon>
        <taxon>Gammaproteobacteria</taxon>
        <taxon>Arenicellales</taxon>
        <taxon>Arenicellaceae</taxon>
        <taxon>Arenicella</taxon>
    </lineage>
</organism>
<evidence type="ECO:0000256" key="2">
    <source>
        <dbReference type="SAM" id="Phobius"/>
    </source>
</evidence>
<dbReference type="Gene3D" id="2.40.180.10">
    <property type="entry name" value="Catalase core domain"/>
    <property type="match status" value="1"/>
</dbReference>
<gene>
    <name evidence="3" type="ORF">DFR28_1021000</name>
</gene>
<dbReference type="PROSITE" id="PS51402">
    <property type="entry name" value="CATALASE_3"/>
    <property type="match status" value="1"/>
</dbReference>
<keyword evidence="2" id="KW-0812">Transmembrane</keyword>
<dbReference type="GO" id="GO:0006979">
    <property type="term" value="P:response to oxidative stress"/>
    <property type="evidence" value="ECO:0007669"/>
    <property type="project" value="InterPro"/>
</dbReference>
<dbReference type="EMBL" id="QNRT01000002">
    <property type="protein sequence ID" value="RBP51570.1"/>
    <property type="molecule type" value="Genomic_DNA"/>
</dbReference>
<reference evidence="3 4" key="1">
    <citation type="submission" date="2018-06" db="EMBL/GenBank/DDBJ databases">
        <title>Genomic Encyclopedia of Type Strains, Phase IV (KMG-IV): sequencing the most valuable type-strain genomes for metagenomic binning, comparative biology and taxonomic classification.</title>
        <authorList>
            <person name="Goeker M."/>
        </authorList>
    </citation>
    <scope>NUCLEOTIDE SEQUENCE [LARGE SCALE GENOMIC DNA]</scope>
    <source>
        <strain evidence="3 4">DSM 24032</strain>
    </source>
</reference>
<sequence length="432" mass="49213">MKLANTIKRRFNRILGFARRWGKRILFVAAAYALLFVGVFIWQMAAGMLRNPDADLVDNSPAAVAQRDTDNAAIIESVRQLVDRYRTPEYQRDAHSKAHGCVRATFDVFESQSVYNHGLFREPGRYQAWIRFSNGTVPALADTKKDARGMAIKVMNVEGKQLLPAALAGKTQDFVMINSPAFFIRTIEGYRELERLSAEGKPFTYFFGEHYLNPFKWNLRELYLGLGTRTTAPNTPLSTQYYSMSPYKLGPHQIKYSAKACENYDSEFINKDDPNFLRNAMASLLRTQDACFQFMVQIRDPDARMPIQDTTVRWSEKDAPFIPVARIHIPKQEFDTPQQNAMCEAMSFNPWHAIQEHEPLGYINELRRDLYLHTAAYRRVRNGAAVTEPNSWCDSLAQYCDSSDQNLINSPALESVDGEATSSLVETDPISN</sequence>
<dbReference type="InterPro" id="IPR020835">
    <property type="entry name" value="Catalase_sf"/>
</dbReference>
<dbReference type="RefSeq" id="WP_113954328.1">
    <property type="nucleotide sequence ID" value="NZ_QNRT01000002.1"/>
</dbReference>
<keyword evidence="2" id="KW-1133">Transmembrane helix</keyword>
<dbReference type="InParanoid" id="A0A395JSA4"/>
<dbReference type="GO" id="GO:0004096">
    <property type="term" value="F:catalase activity"/>
    <property type="evidence" value="ECO:0007669"/>
    <property type="project" value="InterPro"/>
</dbReference>
<dbReference type="InterPro" id="IPR018028">
    <property type="entry name" value="Catalase"/>
</dbReference>
<feature type="region of interest" description="Disordered" evidence="1">
    <location>
        <begin position="411"/>
        <end position="432"/>
    </location>
</feature>
<comment type="caution">
    <text evidence="3">The sequence shown here is derived from an EMBL/GenBank/DDBJ whole genome shotgun (WGS) entry which is preliminary data.</text>
</comment>
<dbReference type="GO" id="GO:0020037">
    <property type="term" value="F:heme binding"/>
    <property type="evidence" value="ECO:0007669"/>
    <property type="project" value="InterPro"/>
</dbReference>
<name>A0A395JSA4_9GAMM</name>
<feature type="transmembrane region" description="Helical" evidence="2">
    <location>
        <begin position="21"/>
        <end position="42"/>
    </location>
</feature>
<keyword evidence="4" id="KW-1185">Reference proteome</keyword>
<keyword evidence="2" id="KW-0472">Membrane</keyword>
<proteinExistence type="predicted"/>
<protein>
    <submittedName>
        <fullName evidence="3">Catalase</fullName>
    </submittedName>
</protein>
<dbReference type="CDD" id="cd08152">
    <property type="entry name" value="y4iL_like"/>
    <property type="match status" value="1"/>
</dbReference>
<evidence type="ECO:0000313" key="4">
    <source>
        <dbReference type="Proteomes" id="UP000253083"/>
    </source>
</evidence>
<evidence type="ECO:0000256" key="1">
    <source>
        <dbReference type="SAM" id="MobiDB-lite"/>
    </source>
</evidence>
<dbReference type="SUPFAM" id="SSF56634">
    <property type="entry name" value="Heme-dependent catalase-like"/>
    <property type="match status" value="1"/>
</dbReference>
<evidence type="ECO:0000313" key="3">
    <source>
        <dbReference type="EMBL" id="RBP51570.1"/>
    </source>
</evidence>
<feature type="compositionally biased region" description="Polar residues" evidence="1">
    <location>
        <begin position="420"/>
        <end position="432"/>
    </location>
</feature>
<dbReference type="Proteomes" id="UP000253083">
    <property type="component" value="Unassembled WGS sequence"/>
</dbReference>